<reference evidence="1 2" key="1">
    <citation type="submission" date="2015-09" db="EMBL/GenBank/DDBJ databases">
        <authorList>
            <consortium name="Pathogen Informatics"/>
        </authorList>
    </citation>
    <scope>NUCLEOTIDE SEQUENCE [LARGE SCALE GENOMIC DNA]</scope>
    <source>
        <strain evidence="1 2">2789STDY5834847</strain>
    </source>
</reference>
<name>A0A174GZ45_BACUN</name>
<protein>
    <recommendedName>
        <fullName evidence="3">Neuraminidase</fullName>
    </recommendedName>
</protein>
<gene>
    <name evidence="1" type="ORF">ERS852462_01128</name>
</gene>
<evidence type="ECO:0000313" key="2">
    <source>
        <dbReference type="Proteomes" id="UP000095614"/>
    </source>
</evidence>
<evidence type="ECO:0000313" key="1">
    <source>
        <dbReference type="EMBL" id="CUO66336.1"/>
    </source>
</evidence>
<organism evidence="1 2">
    <name type="scientific">Bacteroides uniformis</name>
    <dbReference type="NCBI Taxonomy" id="820"/>
    <lineage>
        <taxon>Bacteria</taxon>
        <taxon>Pseudomonadati</taxon>
        <taxon>Bacteroidota</taxon>
        <taxon>Bacteroidia</taxon>
        <taxon>Bacteroidales</taxon>
        <taxon>Bacteroidaceae</taxon>
        <taxon>Bacteroides</taxon>
    </lineage>
</organism>
<sequence>MPIMSKTDSFFIVFILIVWGIGGFPVALCAQGAAGVLPETHLVEVGKGYSQTSVNTAVFRNNSLVTQGDEQYISYYDAEGFLTLGKRNLHAGQWTLHRTQYKGNVKDAHNVISMMLDGDGYIHVAFDHHGQPLNYCRSIAPHSLELGEKEPMTGVDEGNVTYPEFYLLSGGDLLFAYRSGSSGRGNLVINRYSLKEKKWSRVQDVLIDGENKRNAYWQLYVDELGTIHLSWGWRETWHVETNHDLCYARSFDNGVTWYKANGKKYDLPIRLGNAEYACRIPQNSELINQTSMSADVGGNPYIASYWRDPDSDVPQYRIVWHDGQMWHSRQVSGRTTPFSLKGGGTKMIPMARPRIVVDGGEIFYVFRDEERGSKVSLAHATDVANSKWSISDLTDFTVGAWEPSHDTELWKSRKRLHLFVQHAKQGDGERVVEFAPQPVYVLEVIR</sequence>
<dbReference type="EMBL" id="CZAF01000003">
    <property type="protein sequence ID" value="CUO66336.1"/>
    <property type="molecule type" value="Genomic_DNA"/>
</dbReference>
<evidence type="ECO:0008006" key="3">
    <source>
        <dbReference type="Google" id="ProtNLM"/>
    </source>
</evidence>
<proteinExistence type="predicted"/>
<dbReference type="SUPFAM" id="SSF50939">
    <property type="entry name" value="Sialidases"/>
    <property type="match status" value="1"/>
</dbReference>
<accession>A0A174GZ45</accession>
<dbReference type="AlphaFoldDB" id="A0A174GZ45"/>
<dbReference type="Proteomes" id="UP000095614">
    <property type="component" value="Unassembled WGS sequence"/>
</dbReference>
<dbReference type="InterPro" id="IPR036278">
    <property type="entry name" value="Sialidase_sf"/>
</dbReference>
<dbReference type="Pfam" id="PF15892">
    <property type="entry name" value="BNR_4"/>
    <property type="match status" value="1"/>
</dbReference>